<organism evidence="4 5">
    <name type="scientific">Myriangium duriaei CBS 260.36</name>
    <dbReference type="NCBI Taxonomy" id="1168546"/>
    <lineage>
        <taxon>Eukaryota</taxon>
        <taxon>Fungi</taxon>
        <taxon>Dikarya</taxon>
        <taxon>Ascomycota</taxon>
        <taxon>Pezizomycotina</taxon>
        <taxon>Dothideomycetes</taxon>
        <taxon>Dothideomycetidae</taxon>
        <taxon>Myriangiales</taxon>
        <taxon>Myriangiaceae</taxon>
        <taxon>Myriangium</taxon>
    </lineage>
</organism>
<dbReference type="PROSITE" id="PS50157">
    <property type="entry name" value="ZINC_FINGER_C2H2_2"/>
    <property type="match status" value="1"/>
</dbReference>
<evidence type="ECO:0000313" key="5">
    <source>
        <dbReference type="Proteomes" id="UP000799439"/>
    </source>
</evidence>
<feature type="compositionally biased region" description="Basic residues" evidence="2">
    <location>
        <begin position="317"/>
        <end position="331"/>
    </location>
</feature>
<dbReference type="Gene3D" id="3.30.160.60">
    <property type="entry name" value="Classic Zinc Finger"/>
    <property type="match status" value="1"/>
</dbReference>
<feature type="compositionally biased region" description="Polar residues" evidence="2">
    <location>
        <begin position="72"/>
        <end position="82"/>
    </location>
</feature>
<comment type="caution">
    <text evidence="4">The sequence shown here is derived from an EMBL/GenBank/DDBJ whole genome shotgun (WGS) entry which is preliminary data.</text>
</comment>
<keyword evidence="5" id="KW-1185">Reference proteome</keyword>
<name>A0A9P4MJX6_9PEZI</name>
<keyword evidence="1" id="KW-0862">Zinc</keyword>
<dbReference type="InterPro" id="IPR036236">
    <property type="entry name" value="Znf_C2H2_sf"/>
</dbReference>
<accession>A0A9P4MJX6</accession>
<feature type="domain" description="C2H2-type" evidence="3">
    <location>
        <begin position="386"/>
        <end position="415"/>
    </location>
</feature>
<dbReference type="SUPFAM" id="SSF57667">
    <property type="entry name" value="beta-beta-alpha zinc fingers"/>
    <property type="match status" value="1"/>
</dbReference>
<protein>
    <recommendedName>
        <fullName evidence="3">C2H2-type domain-containing protein</fullName>
    </recommendedName>
</protein>
<reference evidence="4" key="1">
    <citation type="journal article" date="2020" name="Stud. Mycol.">
        <title>101 Dothideomycetes genomes: a test case for predicting lifestyles and emergence of pathogens.</title>
        <authorList>
            <person name="Haridas S."/>
            <person name="Albert R."/>
            <person name="Binder M."/>
            <person name="Bloem J."/>
            <person name="Labutti K."/>
            <person name="Salamov A."/>
            <person name="Andreopoulos B."/>
            <person name="Baker S."/>
            <person name="Barry K."/>
            <person name="Bills G."/>
            <person name="Bluhm B."/>
            <person name="Cannon C."/>
            <person name="Castanera R."/>
            <person name="Culley D."/>
            <person name="Daum C."/>
            <person name="Ezra D."/>
            <person name="Gonzalez J."/>
            <person name="Henrissat B."/>
            <person name="Kuo A."/>
            <person name="Liang C."/>
            <person name="Lipzen A."/>
            <person name="Lutzoni F."/>
            <person name="Magnuson J."/>
            <person name="Mondo S."/>
            <person name="Nolan M."/>
            <person name="Ohm R."/>
            <person name="Pangilinan J."/>
            <person name="Park H.-J."/>
            <person name="Ramirez L."/>
            <person name="Alfaro M."/>
            <person name="Sun H."/>
            <person name="Tritt A."/>
            <person name="Yoshinaga Y."/>
            <person name="Zwiers L.-H."/>
            <person name="Turgeon B."/>
            <person name="Goodwin S."/>
            <person name="Spatafora J."/>
            <person name="Crous P."/>
            <person name="Grigoriev I."/>
        </authorList>
    </citation>
    <scope>NUCLEOTIDE SEQUENCE</scope>
    <source>
        <strain evidence="4">CBS 260.36</strain>
    </source>
</reference>
<evidence type="ECO:0000256" key="1">
    <source>
        <dbReference type="PROSITE-ProRule" id="PRU00042"/>
    </source>
</evidence>
<evidence type="ECO:0000256" key="2">
    <source>
        <dbReference type="SAM" id="MobiDB-lite"/>
    </source>
</evidence>
<dbReference type="InterPro" id="IPR013087">
    <property type="entry name" value="Znf_C2H2_type"/>
</dbReference>
<keyword evidence="1" id="KW-0479">Metal-binding</keyword>
<feature type="region of interest" description="Disordered" evidence="2">
    <location>
        <begin position="64"/>
        <end position="85"/>
    </location>
</feature>
<dbReference type="AlphaFoldDB" id="A0A9P4MJX6"/>
<evidence type="ECO:0000313" key="4">
    <source>
        <dbReference type="EMBL" id="KAF2157605.1"/>
    </source>
</evidence>
<dbReference type="PROSITE" id="PS00028">
    <property type="entry name" value="ZINC_FINGER_C2H2_1"/>
    <property type="match status" value="1"/>
</dbReference>
<gene>
    <name evidence="4" type="ORF">K461DRAFT_21325</name>
</gene>
<proteinExistence type="predicted"/>
<keyword evidence="1" id="KW-0863">Zinc-finger</keyword>
<sequence length="528" mass="58674">MLEYPNLFPIVLQSPRLALTFCSLFKSFYLMKRSARAMDSTPIPMGKTFDMAIKWEHEAPVPHNPGYDTPPHSATFTSNSWGSPPAESWDETIADYMTIPASPTRVCKMPSSPLSVPMGNRHASLRMLDASISPAYLAVSSGEGDFNYMAQHSINSYNQWLTPLSSPCSHAEEHAQSYVDVKPNLVDSEWCTVRSMSTSGQSSTTLSLDDALFLQHSSSPCSTGFETTWNFTTHSSSFNTNGCQFPVDQSSFNTSVGLPEVPVIPSHVNPTIPLFNNLEPLSTSVSSLTVADPEPHNDLHSFSEASSSPSTADRKLRPQARRNRVLRKGQRTRTTSSQTSVTRRNAVVIKDGAYIMPGSRGTGSHVTLEPLGEGRYFNPSYPGLIYKCSVPNCTAAFKRREHLTRHELKHSGKCRYACPLLERTKAGEIIPCHKRTSRHDNLMDHMSKHCRSWLVKLYPDAGLTTRSYAVSLEEAERLIVEDECGIEPEQGQLKAVEVKLQQLSSRLKKDFPEAPGEMLTFPMLRGRL</sequence>
<evidence type="ECO:0000259" key="3">
    <source>
        <dbReference type="PROSITE" id="PS50157"/>
    </source>
</evidence>
<dbReference type="OrthoDB" id="654211at2759"/>
<feature type="region of interest" description="Disordered" evidence="2">
    <location>
        <begin position="286"/>
        <end position="343"/>
    </location>
</feature>
<dbReference type="GO" id="GO:0008270">
    <property type="term" value="F:zinc ion binding"/>
    <property type="evidence" value="ECO:0007669"/>
    <property type="project" value="UniProtKB-KW"/>
</dbReference>
<dbReference type="EMBL" id="ML996081">
    <property type="protein sequence ID" value="KAF2157605.1"/>
    <property type="molecule type" value="Genomic_DNA"/>
</dbReference>
<dbReference type="SMART" id="SM00355">
    <property type="entry name" value="ZnF_C2H2"/>
    <property type="match status" value="2"/>
</dbReference>
<feature type="compositionally biased region" description="Low complexity" evidence="2">
    <location>
        <begin position="332"/>
        <end position="343"/>
    </location>
</feature>
<dbReference type="Proteomes" id="UP000799439">
    <property type="component" value="Unassembled WGS sequence"/>
</dbReference>